<dbReference type="OrthoDB" id="7522752at2"/>
<dbReference type="Gene3D" id="3.40.50.410">
    <property type="entry name" value="von Willebrand factor, type A domain"/>
    <property type="match status" value="1"/>
</dbReference>
<name>A0A2V1P0C8_9RHOB</name>
<feature type="domain" description="Putative Flp pilus-assembly TadG-like N-terminal" evidence="2">
    <location>
        <begin position="28"/>
        <end position="73"/>
    </location>
</feature>
<feature type="transmembrane region" description="Helical" evidence="1">
    <location>
        <begin position="29"/>
        <end position="49"/>
    </location>
</feature>
<evidence type="ECO:0000259" key="2">
    <source>
        <dbReference type="Pfam" id="PF13400"/>
    </source>
</evidence>
<keyword evidence="4" id="KW-1185">Reference proteome</keyword>
<gene>
    <name evidence="3" type="ORF">DFK10_13995</name>
</gene>
<evidence type="ECO:0000313" key="4">
    <source>
        <dbReference type="Proteomes" id="UP000245293"/>
    </source>
</evidence>
<keyword evidence="1" id="KW-0812">Transmembrane</keyword>
<organism evidence="3 4">
    <name type="scientific">Salibaculum griseiflavum</name>
    <dbReference type="NCBI Taxonomy" id="1914409"/>
    <lineage>
        <taxon>Bacteria</taxon>
        <taxon>Pseudomonadati</taxon>
        <taxon>Pseudomonadota</taxon>
        <taxon>Alphaproteobacteria</taxon>
        <taxon>Rhodobacterales</taxon>
        <taxon>Roseobacteraceae</taxon>
        <taxon>Salibaculum</taxon>
    </lineage>
</organism>
<protein>
    <recommendedName>
        <fullName evidence="2">Putative Flp pilus-assembly TadG-like N-terminal domain-containing protein</fullName>
    </recommendedName>
</protein>
<keyword evidence="1" id="KW-0472">Membrane</keyword>
<evidence type="ECO:0000256" key="1">
    <source>
        <dbReference type="SAM" id="Phobius"/>
    </source>
</evidence>
<dbReference type="EMBL" id="QETF01000019">
    <property type="protein sequence ID" value="PWG16021.1"/>
    <property type="molecule type" value="Genomic_DNA"/>
</dbReference>
<dbReference type="InterPro" id="IPR028087">
    <property type="entry name" value="Tad_N"/>
</dbReference>
<sequence length="591" mass="66412">MPNTRKPEKTRPDPAPWLHRFRRDEEGGMIIFFSLFLFVLILWFGGMAVDYMRFETTRAKLQGTLDRAVLAAADLDQTLPPAEVVENYFETAGLRDYLIDSPQVDEGLNYRVVSASAEANMPMFFTELPRVFMEPFQPGLSTLKVSSTSTAEERVSDVEVSLVLDVSGSMDRNNRIQNLRPAAREFVSTVLANNTNAPNGLITISMIPYSAVVNPGTQISPFLNISRTHPHSTCPLFEDDVFDTTELDLSETYDHVSHFDPDWYWDSRYNNPIKYPWCHEGDHNGIVLTTSNEGLLHNAIDALQPYGNTAIDMGMKWGVGLLDPSTRPIMQGLAGQTGSSVPAAAADRPQSFDDDEVLKIVVLMTDGQNTSQYDLEEPMKSGMSMLWFDRDYAGQPLSQVDSNEFSVQYAGLDTPDYRWDDRFYWNGFSWSSRWRDYPNGFDSRSDYINATPESPTGIAGQGVHYEDNVYHASWQDMYAEHVYNRINNIYLSRAYNDGALSWYEYRAPDYALDTGLVNSWQADNRLSEICATARDAGVVIYTVAFEAPSGGQIALRDCASSPNHYFNVDGVEISEAFSAIASDIRALKLTK</sequence>
<keyword evidence="1" id="KW-1133">Transmembrane helix</keyword>
<dbReference type="InterPro" id="IPR036465">
    <property type="entry name" value="vWFA_dom_sf"/>
</dbReference>
<comment type="caution">
    <text evidence="3">The sequence shown here is derived from an EMBL/GenBank/DDBJ whole genome shotgun (WGS) entry which is preliminary data.</text>
</comment>
<dbReference type="Proteomes" id="UP000245293">
    <property type="component" value="Unassembled WGS sequence"/>
</dbReference>
<dbReference type="Pfam" id="PF13400">
    <property type="entry name" value="Tad"/>
    <property type="match status" value="1"/>
</dbReference>
<accession>A0A2V1P0C8</accession>
<dbReference type="AlphaFoldDB" id="A0A2V1P0C8"/>
<evidence type="ECO:0000313" key="3">
    <source>
        <dbReference type="EMBL" id="PWG16021.1"/>
    </source>
</evidence>
<reference evidence="4" key="1">
    <citation type="submission" date="2018-05" db="EMBL/GenBank/DDBJ databases">
        <authorList>
            <person name="Du Z."/>
            <person name="Wang X."/>
        </authorList>
    </citation>
    <scope>NUCLEOTIDE SEQUENCE [LARGE SCALE GENOMIC DNA]</scope>
    <source>
        <strain evidence="4">WDS4C29</strain>
    </source>
</reference>
<proteinExistence type="predicted"/>
<dbReference type="SUPFAM" id="SSF53300">
    <property type="entry name" value="vWA-like"/>
    <property type="match status" value="1"/>
</dbReference>